<reference evidence="2 3" key="1">
    <citation type="submission" date="2018-02" db="EMBL/GenBank/DDBJ databases">
        <title>The genomes of Aspergillus section Nigri reveals drivers in fungal speciation.</title>
        <authorList>
            <consortium name="DOE Joint Genome Institute"/>
            <person name="Vesth T.C."/>
            <person name="Nybo J."/>
            <person name="Theobald S."/>
            <person name="Brandl J."/>
            <person name="Frisvad J.C."/>
            <person name="Nielsen K.F."/>
            <person name="Lyhne E.K."/>
            <person name="Kogle M.E."/>
            <person name="Kuo A."/>
            <person name="Riley R."/>
            <person name="Clum A."/>
            <person name="Nolan M."/>
            <person name="Lipzen A."/>
            <person name="Salamov A."/>
            <person name="Henrissat B."/>
            <person name="Wiebenga A."/>
            <person name="De vries R.P."/>
            <person name="Grigoriev I.V."/>
            <person name="Mortensen U.H."/>
            <person name="Andersen M.R."/>
            <person name="Baker S.E."/>
        </authorList>
    </citation>
    <scope>NUCLEOTIDE SEQUENCE [LARGE SCALE GENOMIC DNA]</scope>
    <source>
        <strain evidence="2 3">CBS 707.79</strain>
    </source>
</reference>
<keyword evidence="1" id="KW-1133">Transmembrane helix</keyword>
<keyword evidence="1" id="KW-0812">Transmembrane</keyword>
<dbReference type="Proteomes" id="UP000247810">
    <property type="component" value="Unassembled WGS sequence"/>
</dbReference>
<evidence type="ECO:0000313" key="3">
    <source>
        <dbReference type="Proteomes" id="UP000247810"/>
    </source>
</evidence>
<accession>A0A319DPH3</accession>
<sequence length="94" mass="10611">MGFHFVPCCCISLAITDHGCLINILRGKRSRRELLSPHGLGRVMVSLFWIMFIICFWLIDYWGEGACGEMLVGAVLEAASCVVDFWRMHLTAAF</sequence>
<dbReference type="VEuPathDB" id="FungiDB:BO71DRAFT_6467"/>
<organism evidence="2 3">
    <name type="scientific">Aspergillus ellipticus CBS 707.79</name>
    <dbReference type="NCBI Taxonomy" id="1448320"/>
    <lineage>
        <taxon>Eukaryota</taxon>
        <taxon>Fungi</taxon>
        <taxon>Dikarya</taxon>
        <taxon>Ascomycota</taxon>
        <taxon>Pezizomycotina</taxon>
        <taxon>Eurotiomycetes</taxon>
        <taxon>Eurotiomycetidae</taxon>
        <taxon>Eurotiales</taxon>
        <taxon>Aspergillaceae</taxon>
        <taxon>Aspergillus</taxon>
        <taxon>Aspergillus subgen. Circumdati</taxon>
    </lineage>
</organism>
<evidence type="ECO:0000256" key="1">
    <source>
        <dbReference type="SAM" id="Phobius"/>
    </source>
</evidence>
<gene>
    <name evidence="2" type="ORF">BO71DRAFT_6467</name>
</gene>
<feature type="transmembrane region" description="Helical" evidence="1">
    <location>
        <begin position="39"/>
        <end position="59"/>
    </location>
</feature>
<dbReference type="AlphaFoldDB" id="A0A319DPH3"/>
<evidence type="ECO:0000313" key="2">
    <source>
        <dbReference type="EMBL" id="PYH93183.1"/>
    </source>
</evidence>
<keyword evidence="1" id="KW-0472">Membrane</keyword>
<name>A0A319DPH3_9EURO</name>
<keyword evidence="3" id="KW-1185">Reference proteome</keyword>
<proteinExistence type="predicted"/>
<dbReference type="EMBL" id="KZ825898">
    <property type="protein sequence ID" value="PYH93183.1"/>
    <property type="molecule type" value="Genomic_DNA"/>
</dbReference>
<protein>
    <submittedName>
        <fullName evidence="2">Uncharacterized protein</fullName>
    </submittedName>
</protein>